<reference evidence="1" key="1">
    <citation type="submission" date="2019-10" db="EMBL/GenBank/DDBJ databases">
        <title>Conservation and host-specific expression of non-tandemly repeated heterogenous ribosome RNA gene in arbuscular mycorrhizal fungi.</title>
        <authorList>
            <person name="Maeda T."/>
            <person name="Kobayashi Y."/>
            <person name="Nakagawa T."/>
            <person name="Ezawa T."/>
            <person name="Yamaguchi K."/>
            <person name="Bino T."/>
            <person name="Nishimoto Y."/>
            <person name="Shigenobu S."/>
            <person name="Kawaguchi M."/>
        </authorList>
    </citation>
    <scope>NUCLEOTIDE SEQUENCE</scope>
    <source>
        <strain evidence="1">HR1</strain>
    </source>
</reference>
<dbReference type="EMBL" id="BLAL01000278">
    <property type="protein sequence ID" value="GES99138.1"/>
    <property type="molecule type" value="Genomic_DNA"/>
</dbReference>
<evidence type="ECO:0000313" key="1">
    <source>
        <dbReference type="EMBL" id="GES99138.1"/>
    </source>
</evidence>
<dbReference type="AlphaFoldDB" id="A0A8H3R0P5"/>
<comment type="caution">
    <text evidence="1">The sequence shown here is derived from an EMBL/GenBank/DDBJ whole genome shotgun (WGS) entry which is preliminary data.</text>
</comment>
<protein>
    <submittedName>
        <fullName evidence="1">Uncharacterized protein</fullName>
    </submittedName>
</protein>
<proteinExistence type="predicted"/>
<accession>A0A8H3R0P5</accession>
<evidence type="ECO:0000313" key="2">
    <source>
        <dbReference type="Proteomes" id="UP000615446"/>
    </source>
</evidence>
<gene>
    <name evidence="1" type="ORF">RCL2_002565300</name>
</gene>
<dbReference type="Proteomes" id="UP000615446">
    <property type="component" value="Unassembled WGS sequence"/>
</dbReference>
<name>A0A8H3R0P5_9GLOM</name>
<sequence>MQSGRDYKRKQTCSEAFEEVYDVDITVSVRGSTVSRLFNCSEASNGDVNGGSLEEITLYKRSPSSFS</sequence>
<organism evidence="1 2">
    <name type="scientific">Rhizophagus clarus</name>
    <dbReference type="NCBI Taxonomy" id="94130"/>
    <lineage>
        <taxon>Eukaryota</taxon>
        <taxon>Fungi</taxon>
        <taxon>Fungi incertae sedis</taxon>
        <taxon>Mucoromycota</taxon>
        <taxon>Glomeromycotina</taxon>
        <taxon>Glomeromycetes</taxon>
        <taxon>Glomerales</taxon>
        <taxon>Glomeraceae</taxon>
        <taxon>Rhizophagus</taxon>
    </lineage>
</organism>